<organism evidence="2 3">
    <name type="scientific">Tilletia indica</name>
    <dbReference type="NCBI Taxonomy" id="43049"/>
    <lineage>
        <taxon>Eukaryota</taxon>
        <taxon>Fungi</taxon>
        <taxon>Dikarya</taxon>
        <taxon>Basidiomycota</taxon>
        <taxon>Ustilaginomycotina</taxon>
        <taxon>Exobasidiomycetes</taxon>
        <taxon>Tilletiales</taxon>
        <taxon>Tilletiaceae</taxon>
        <taxon>Tilletia</taxon>
    </lineage>
</organism>
<evidence type="ECO:0000313" key="2">
    <source>
        <dbReference type="EMBL" id="KAE8239754.1"/>
    </source>
</evidence>
<name>A0A8T8SGD7_9BASI</name>
<dbReference type="GO" id="GO:0004430">
    <property type="term" value="F:1-phosphatidylinositol 4-kinase activity"/>
    <property type="evidence" value="ECO:0007669"/>
    <property type="project" value="TreeGrafter"/>
</dbReference>
<dbReference type="GO" id="GO:0005737">
    <property type="term" value="C:cytoplasm"/>
    <property type="evidence" value="ECO:0007669"/>
    <property type="project" value="TreeGrafter"/>
</dbReference>
<dbReference type="PANTHER" id="PTHR10048:SF15">
    <property type="entry name" value="PHOSPHATIDYLINOSITOL 4-KINASE ALPHA"/>
    <property type="match status" value="1"/>
</dbReference>
<dbReference type="AlphaFoldDB" id="A0A8T8SGD7"/>
<dbReference type="InterPro" id="IPR015433">
    <property type="entry name" value="PI3/4_kinase"/>
</dbReference>
<dbReference type="PANTHER" id="PTHR10048">
    <property type="entry name" value="PHOSPHATIDYLINOSITOL KINASE"/>
    <property type="match status" value="1"/>
</dbReference>
<sequence length="114" mass="12315">AGETTTDETGGSVQKQGVDVGQSAIFKVGDDCRQDVLALQDDRSGPVPEPDHRPGCDAIYAVPNATSRDEMGRAKVNNLMDFFVDKYGNPDSNAFQKTRLASLHSSILVLDCRD</sequence>
<accession>A0A8T8SGD7</accession>
<reference evidence="2" key="2">
    <citation type="journal article" date="2019" name="IMA Fungus">
        <title>Genome sequencing and comparison of five Tilletia species to identify candidate genes for the detection of regulated species infecting wheat.</title>
        <authorList>
            <person name="Nguyen H.D.T."/>
            <person name="Sultana T."/>
            <person name="Kesanakurti P."/>
            <person name="Hambleton S."/>
        </authorList>
    </citation>
    <scope>NUCLEOTIDE SEQUENCE</scope>
    <source>
        <strain evidence="2">DAOMC 236416</strain>
    </source>
</reference>
<dbReference type="InterPro" id="IPR018936">
    <property type="entry name" value="PI3/4_kinase_CS"/>
</dbReference>
<protein>
    <submittedName>
        <fullName evidence="2">Uncharacterized protein</fullName>
    </submittedName>
</protein>
<feature type="non-terminal residue" evidence="2">
    <location>
        <position position="1"/>
    </location>
</feature>
<dbReference type="PROSITE" id="PS00915">
    <property type="entry name" value="PI3_4_KINASE_1"/>
    <property type="match status" value="1"/>
</dbReference>
<dbReference type="EMBL" id="LWDF02001240">
    <property type="protein sequence ID" value="KAE8239754.1"/>
    <property type="molecule type" value="Genomic_DNA"/>
</dbReference>
<evidence type="ECO:0000313" key="3">
    <source>
        <dbReference type="Proteomes" id="UP000077521"/>
    </source>
</evidence>
<dbReference type="Gene3D" id="3.30.1010.10">
    <property type="entry name" value="Phosphatidylinositol 3-kinase Catalytic Subunit, Chain A, domain 4"/>
    <property type="match status" value="1"/>
</dbReference>
<keyword evidence="3" id="KW-1185">Reference proteome</keyword>
<comment type="similarity">
    <text evidence="1">Belongs to the PI3/PI4-kinase family. Type III PI4K subfamily.</text>
</comment>
<dbReference type="GO" id="GO:0046854">
    <property type="term" value="P:phosphatidylinositol phosphate biosynthetic process"/>
    <property type="evidence" value="ECO:0007669"/>
    <property type="project" value="InterPro"/>
</dbReference>
<proteinExistence type="inferred from homology"/>
<comment type="caution">
    <text evidence="2">The sequence shown here is derived from an EMBL/GenBank/DDBJ whole genome shotgun (WGS) entry which is preliminary data.</text>
</comment>
<dbReference type="GO" id="GO:0005886">
    <property type="term" value="C:plasma membrane"/>
    <property type="evidence" value="ECO:0007669"/>
    <property type="project" value="TreeGrafter"/>
</dbReference>
<gene>
    <name evidence="2" type="ORF">A4X13_0g8084</name>
</gene>
<reference evidence="2" key="1">
    <citation type="submission" date="2016-04" db="EMBL/GenBank/DDBJ databases">
        <authorList>
            <person name="Nguyen H.D."/>
            <person name="Samba Siva P."/>
            <person name="Cullis J."/>
            <person name="Levesque C.A."/>
            <person name="Hambleton S."/>
        </authorList>
    </citation>
    <scope>NUCLEOTIDE SEQUENCE</scope>
    <source>
        <strain evidence="2">DAOMC 236416</strain>
    </source>
</reference>
<dbReference type="Proteomes" id="UP000077521">
    <property type="component" value="Unassembled WGS sequence"/>
</dbReference>
<dbReference type="GO" id="GO:0048015">
    <property type="term" value="P:phosphatidylinositol-mediated signaling"/>
    <property type="evidence" value="ECO:0007669"/>
    <property type="project" value="TreeGrafter"/>
</dbReference>
<evidence type="ECO:0000256" key="1">
    <source>
        <dbReference type="ARBA" id="ARBA00006209"/>
    </source>
</evidence>